<keyword evidence="3" id="KW-1185">Reference proteome</keyword>
<proteinExistence type="predicted"/>
<evidence type="ECO:0000313" key="3">
    <source>
        <dbReference type="Proteomes" id="UP001357223"/>
    </source>
</evidence>
<gene>
    <name evidence="2" type="ORF">R4Z09_03025</name>
</gene>
<reference evidence="2 3" key="1">
    <citation type="submission" date="2023-10" db="EMBL/GenBank/DDBJ databases">
        <title>Niallia locisalis sp.nov. isolated from a salt pond sample.</title>
        <authorList>
            <person name="Li X.-J."/>
            <person name="Dong L."/>
        </authorList>
    </citation>
    <scope>NUCLEOTIDE SEQUENCE [LARGE SCALE GENOMIC DNA]</scope>
    <source>
        <strain evidence="2 3">DSM 29761</strain>
    </source>
</reference>
<dbReference type="RefSeq" id="WP_338453190.1">
    <property type="nucleotide sequence ID" value="NZ_CP137640.1"/>
</dbReference>
<organism evidence="2 3">
    <name type="scientific">Niallia oryzisoli</name>
    <dbReference type="NCBI Taxonomy" id="1737571"/>
    <lineage>
        <taxon>Bacteria</taxon>
        <taxon>Bacillati</taxon>
        <taxon>Bacillota</taxon>
        <taxon>Bacilli</taxon>
        <taxon>Bacillales</taxon>
        <taxon>Bacillaceae</taxon>
        <taxon>Niallia</taxon>
    </lineage>
</organism>
<accession>A0ABZ2CKJ6</accession>
<dbReference type="Pfam" id="PF01548">
    <property type="entry name" value="DEDD_Tnp_IS110"/>
    <property type="match status" value="1"/>
</dbReference>
<sequence>MLNAATTTQERQALLNWSKTDNLDLMAIVQSMIHGRGTSIELSTGSVHNHQKLTRARRELVDERTATQNLIRVHLDHIFREFQGKSVWVNGKRKHVQPFSKLFGKAPRYLMRHHLHPSDVLSLGEQGLRSFPFVKTLKFEIQALKYY</sequence>
<name>A0ABZ2CKJ6_9BACI</name>
<protein>
    <submittedName>
        <fullName evidence="2">Transposase</fullName>
    </submittedName>
</protein>
<feature type="domain" description="Transposase IS110-like N-terminal" evidence="1">
    <location>
        <begin position="2"/>
        <end position="79"/>
    </location>
</feature>
<evidence type="ECO:0000313" key="2">
    <source>
        <dbReference type="EMBL" id="WVX84317.1"/>
    </source>
</evidence>
<dbReference type="Proteomes" id="UP001357223">
    <property type="component" value="Chromosome"/>
</dbReference>
<dbReference type="InterPro" id="IPR002525">
    <property type="entry name" value="Transp_IS110-like_N"/>
</dbReference>
<evidence type="ECO:0000259" key="1">
    <source>
        <dbReference type="Pfam" id="PF01548"/>
    </source>
</evidence>
<dbReference type="EMBL" id="CP137640">
    <property type="protein sequence ID" value="WVX84317.1"/>
    <property type="molecule type" value="Genomic_DNA"/>
</dbReference>